<comment type="caution">
    <text evidence="7">The sequence shown here is derived from an EMBL/GenBank/DDBJ whole genome shotgun (WGS) entry which is preliminary data.</text>
</comment>
<dbReference type="Gene3D" id="6.10.280.40">
    <property type="match status" value="1"/>
</dbReference>
<evidence type="ECO:0000313" key="7">
    <source>
        <dbReference type="EMBL" id="KAI3932677.1"/>
    </source>
</evidence>
<dbReference type="InterPro" id="IPR003959">
    <property type="entry name" value="ATPase_AAA_core"/>
</dbReference>
<dbReference type="Gene3D" id="3.40.50.300">
    <property type="entry name" value="P-loop containing nucleotide triphosphate hydrolases"/>
    <property type="match status" value="1"/>
</dbReference>
<proteinExistence type="inferred from homology"/>
<evidence type="ECO:0000313" key="8">
    <source>
        <dbReference type="Proteomes" id="UP001202328"/>
    </source>
</evidence>
<sequence length="457" mass="52255">MDWKSLGSGYASLMLIRGAAREMTPPELYDAARNTFFHFFSNLQAETITLQIQEYEKESYNHIFDSVQCYPSSKCFTSSSMCLNLSKIRNSKNHTYTMVPEQTIEDIFNGIKFTWSFHSGLAEIGSSSSSSKNGKNCCFKLSFENTCKEFVNSSYIPHIIKEAEIYEFKNRGKKLFTNSRSGDYWSQVCLFSHPSTFDTIAIDPVLKQEIQEDLKKFVNRSDFYNRVGKAWKRGKTSLIVAIANYLEYDVYDMELTSVKSNSQLKTLLISTPSKSVIVIEDIDCSIDLSNRVKKYNQEANEDRDGSTKNGSSGVSLSGVLNFVDGLWSPCAGERLIIFTTNHKEKLDPALLRSGRMDKHICLSYCNMESFKILARSYLKIEEHELMDEVKELLCSLEITPADVAECFMKYDEDPDMGMKIVVEEMKKRLKMNNQEDKTDQAQTDKRFSSCNKILSKM</sequence>
<dbReference type="AlphaFoldDB" id="A0AAD4XMC7"/>
<evidence type="ECO:0000259" key="5">
    <source>
        <dbReference type="Pfam" id="PF14363"/>
    </source>
</evidence>
<keyword evidence="8" id="KW-1185">Reference proteome</keyword>
<dbReference type="InterPro" id="IPR003960">
    <property type="entry name" value="ATPase_AAA_CS"/>
</dbReference>
<feature type="domain" description="AAA-type ATPase N-terminal" evidence="5">
    <location>
        <begin position="25"/>
        <end position="118"/>
    </location>
</feature>
<dbReference type="InterPro" id="IPR025753">
    <property type="entry name" value="AAA_N_dom"/>
</dbReference>
<dbReference type="InterPro" id="IPR058017">
    <property type="entry name" value="At3g28540-like_C"/>
</dbReference>
<feature type="domain" description="ATPase AAA-type core" evidence="4">
    <location>
        <begin position="234"/>
        <end position="363"/>
    </location>
</feature>
<dbReference type="Proteomes" id="UP001202328">
    <property type="component" value="Unassembled WGS sequence"/>
</dbReference>
<evidence type="ECO:0000256" key="2">
    <source>
        <dbReference type="ARBA" id="ARBA00022842"/>
    </source>
</evidence>
<comment type="similarity">
    <text evidence="3">Belongs to the AAA ATPase family.</text>
</comment>
<dbReference type="InterPro" id="IPR027417">
    <property type="entry name" value="P-loop_NTPase"/>
</dbReference>
<evidence type="ECO:0000259" key="4">
    <source>
        <dbReference type="Pfam" id="PF00004"/>
    </source>
</evidence>
<evidence type="ECO:0000256" key="3">
    <source>
        <dbReference type="RuleBase" id="RU003651"/>
    </source>
</evidence>
<keyword evidence="2" id="KW-0460">Magnesium</keyword>
<dbReference type="PANTHER" id="PTHR23070">
    <property type="entry name" value="BCS1 AAA-TYPE ATPASE"/>
    <property type="match status" value="1"/>
</dbReference>
<gene>
    <name evidence="7" type="ORF">MKW98_012648</name>
</gene>
<dbReference type="GO" id="GO:0005524">
    <property type="term" value="F:ATP binding"/>
    <property type="evidence" value="ECO:0007669"/>
    <property type="project" value="UniProtKB-KW"/>
</dbReference>
<dbReference type="Pfam" id="PF25568">
    <property type="entry name" value="AAA_lid_At3g28540"/>
    <property type="match status" value="1"/>
</dbReference>
<evidence type="ECO:0000259" key="6">
    <source>
        <dbReference type="Pfam" id="PF25568"/>
    </source>
</evidence>
<accession>A0AAD4XMC7</accession>
<keyword evidence="3" id="KW-0547">Nucleotide-binding</keyword>
<organism evidence="7 8">
    <name type="scientific">Papaver atlanticum</name>
    <dbReference type="NCBI Taxonomy" id="357466"/>
    <lineage>
        <taxon>Eukaryota</taxon>
        <taxon>Viridiplantae</taxon>
        <taxon>Streptophyta</taxon>
        <taxon>Embryophyta</taxon>
        <taxon>Tracheophyta</taxon>
        <taxon>Spermatophyta</taxon>
        <taxon>Magnoliopsida</taxon>
        <taxon>Ranunculales</taxon>
        <taxon>Papaveraceae</taxon>
        <taxon>Papaveroideae</taxon>
        <taxon>Papaver</taxon>
    </lineage>
</organism>
<dbReference type="EMBL" id="JAJJMB010006998">
    <property type="protein sequence ID" value="KAI3932677.1"/>
    <property type="molecule type" value="Genomic_DNA"/>
</dbReference>
<feature type="domain" description="AAA+ ATPase At3g28540-like C-terminal" evidence="6">
    <location>
        <begin position="365"/>
        <end position="435"/>
    </location>
</feature>
<keyword evidence="3" id="KW-0067">ATP-binding</keyword>
<name>A0AAD4XMC7_9MAGN</name>
<dbReference type="PROSITE" id="PS00674">
    <property type="entry name" value="AAA"/>
    <property type="match status" value="1"/>
</dbReference>
<evidence type="ECO:0000256" key="1">
    <source>
        <dbReference type="ARBA" id="ARBA00001946"/>
    </source>
</evidence>
<comment type="cofactor">
    <cofactor evidence="1">
        <name>Mg(2+)</name>
        <dbReference type="ChEBI" id="CHEBI:18420"/>
    </cofactor>
</comment>
<dbReference type="GO" id="GO:0016887">
    <property type="term" value="F:ATP hydrolysis activity"/>
    <property type="evidence" value="ECO:0007669"/>
    <property type="project" value="InterPro"/>
</dbReference>
<dbReference type="InterPro" id="IPR050747">
    <property type="entry name" value="Mitochondrial_chaperone_BCS1"/>
</dbReference>
<dbReference type="SUPFAM" id="SSF52540">
    <property type="entry name" value="P-loop containing nucleoside triphosphate hydrolases"/>
    <property type="match status" value="1"/>
</dbReference>
<dbReference type="Pfam" id="PF00004">
    <property type="entry name" value="AAA"/>
    <property type="match status" value="1"/>
</dbReference>
<protein>
    <submittedName>
        <fullName evidence="7">Uncharacterized protein</fullName>
    </submittedName>
</protein>
<dbReference type="Pfam" id="PF14363">
    <property type="entry name" value="AAA_assoc"/>
    <property type="match status" value="1"/>
</dbReference>
<reference evidence="7" key="1">
    <citation type="submission" date="2022-04" db="EMBL/GenBank/DDBJ databases">
        <title>A functionally conserved STORR gene fusion in Papaver species that diverged 16.8 million years ago.</title>
        <authorList>
            <person name="Catania T."/>
        </authorList>
    </citation>
    <scope>NUCLEOTIDE SEQUENCE</scope>
    <source>
        <strain evidence="7">S-188037</strain>
    </source>
</reference>